<dbReference type="EMBL" id="UPSH01000001">
    <property type="protein sequence ID" value="VBB17857.1"/>
    <property type="molecule type" value="Genomic_DNA"/>
</dbReference>
<sequence length="445" mass="50749">MDQTVEPVHNQCKKRSPSWVSDDYGISDTLGSEGDYIEGLSSTNHISKKRKQPSDDSDDSRLFTLVTDTTRDAYSNLLQFVTKLYVNQCSDSPTFKVINLSHVTEAEKPEICYSLPEGRSVTVTYKGEQIKCIRQKASKDHATSHDISFMYELRLSGPSKKILDELVLDACRTTETLKIYLYNTKNCCWIRHGNVQNRTAESLVLDKGVLDELFADIDQFVDAENDYAHFGHPYKRNYLFHGKPGTGKTSLVNVIANKLKRNIYIICFDPDLTDSGLMSAFRSINDQNAILLLEDIDCVFQNRNSNINKSNVSHSALYNALDGVSRVKGLITIVSTNYVETLDPALVRPGRIDMKLKFSTITQNQVSEMIKLYKLALEEKTVVDIFNVCKSKELTPSTLSGFLFRYRRAKFDQDPESQNYIVTLFKKYLQEMTPKKSENYKHMYV</sequence>
<evidence type="ECO:0000313" key="3">
    <source>
        <dbReference type="EMBL" id="VBB17857.1"/>
    </source>
</evidence>
<comment type="similarity">
    <text evidence="1">Belongs to the AAA ATPase family. BCS1 subfamily.</text>
</comment>
<dbReference type="InterPro" id="IPR003593">
    <property type="entry name" value="AAA+_ATPase"/>
</dbReference>
<evidence type="ECO:0000259" key="2">
    <source>
        <dbReference type="SMART" id="SM00382"/>
    </source>
</evidence>
<dbReference type="InterPro" id="IPR003959">
    <property type="entry name" value="ATPase_AAA_core"/>
</dbReference>
<reference evidence="3 4" key="1">
    <citation type="submission" date="2018-10" db="EMBL/GenBank/DDBJ databases">
        <authorList>
            <consortium name="IHU Genomes"/>
        </authorList>
    </citation>
    <scope>NUCLEOTIDE SEQUENCE [LARGE SCALE GENOMIC DNA]</scope>
    <source>
        <strain evidence="3 4">A1</strain>
    </source>
</reference>
<feature type="domain" description="AAA+ ATPase" evidence="2">
    <location>
        <begin position="234"/>
        <end position="362"/>
    </location>
</feature>
<dbReference type="InterPro" id="IPR050747">
    <property type="entry name" value="Mitochondrial_chaperone_BCS1"/>
</dbReference>
<dbReference type="Gene3D" id="3.40.50.300">
    <property type="entry name" value="P-loop containing nucleotide triphosphate hydrolases"/>
    <property type="match status" value="1"/>
</dbReference>
<dbReference type="SMART" id="SM00382">
    <property type="entry name" value="AAA"/>
    <property type="match status" value="1"/>
</dbReference>
<proteinExistence type="inferred from homology"/>
<dbReference type="SUPFAM" id="SSF52540">
    <property type="entry name" value="P-loop containing nucleoside triphosphate hydrolases"/>
    <property type="match status" value="1"/>
</dbReference>
<dbReference type="Pfam" id="PF00004">
    <property type="entry name" value="AAA"/>
    <property type="match status" value="1"/>
</dbReference>
<keyword evidence="4" id="KW-1185">Reference proteome</keyword>
<protein>
    <submittedName>
        <fullName evidence="3">Putative mitochondrial chaperone BCS1-B</fullName>
    </submittedName>
</protein>
<dbReference type="InterPro" id="IPR027417">
    <property type="entry name" value="P-loop_NTPase"/>
</dbReference>
<accession>A0A5K0U7S7</accession>
<evidence type="ECO:0000313" key="4">
    <source>
        <dbReference type="Proteomes" id="UP000594342"/>
    </source>
</evidence>
<dbReference type="Proteomes" id="UP000594342">
    <property type="component" value="Unassembled WGS sequence"/>
</dbReference>
<dbReference type="PANTHER" id="PTHR23070">
    <property type="entry name" value="BCS1 AAA-TYPE ATPASE"/>
    <property type="match status" value="1"/>
</dbReference>
<evidence type="ECO:0000256" key="1">
    <source>
        <dbReference type="ARBA" id="ARBA00007448"/>
    </source>
</evidence>
<gene>
    <name evidence="3" type="ORF">YASMINEVIRUS_320</name>
</gene>
<dbReference type="GO" id="GO:0016887">
    <property type="term" value="F:ATP hydrolysis activity"/>
    <property type="evidence" value="ECO:0007669"/>
    <property type="project" value="InterPro"/>
</dbReference>
<dbReference type="GO" id="GO:0005524">
    <property type="term" value="F:ATP binding"/>
    <property type="evidence" value="ECO:0007669"/>
    <property type="project" value="InterPro"/>
</dbReference>
<name>A0A5K0U7S7_9VIRU</name>
<comment type="caution">
    <text evidence="3">The sequence shown here is derived from an EMBL/GenBank/DDBJ whole genome shotgun (WGS) entry which is preliminary data.</text>
</comment>
<organism evidence="3 4">
    <name type="scientific">Yasminevirus sp. GU-2018</name>
    <dbReference type="NCBI Taxonomy" id="2420051"/>
    <lineage>
        <taxon>Viruses</taxon>
        <taxon>Varidnaviria</taxon>
        <taxon>Bamfordvirae</taxon>
        <taxon>Nucleocytoviricota</taxon>
        <taxon>Megaviricetes</taxon>
        <taxon>Imitervirales</taxon>
        <taxon>Mimiviridae</taxon>
        <taxon>Klosneuvirinae</taxon>
        <taxon>Yasminevirus</taxon>
        <taxon>Yasminevirus saudimassiliense</taxon>
    </lineage>
</organism>